<keyword evidence="3" id="KW-1185">Reference proteome</keyword>
<protein>
    <submittedName>
        <fullName evidence="2">Uncharacterized protein</fullName>
    </submittedName>
</protein>
<sequence length="145" mass="16922">MDLPDDHIVNAFLQQPAGLRDALADEQENRELTGIWQQLITRELQPNNAHNGAGDGLHINQNQNQPDIIENRRPYFFWRRRFYSKFWHYVPMVVLMSSIIIKCILSVFGVDTQSATLLGISYKSHLNILQWIVLISTYYFKSTSR</sequence>
<keyword evidence="1" id="KW-0812">Transmembrane</keyword>
<proteinExistence type="predicted"/>
<accession>A0AAD4K397</accession>
<comment type="caution">
    <text evidence="2">The sequence shown here is derived from an EMBL/GenBank/DDBJ whole genome shotgun (WGS) entry which is preliminary data.</text>
</comment>
<dbReference type="AlphaFoldDB" id="A0AAD4K397"/>
<keyword evidence="1" id="KW-1133">Transmembrane helix</keyword>
<name>A0AAD4K397_9MUSC</name>
<evidence type="ECO:0000313" key="3">
    <source>
        <dbReference type="Proteomes" id="UP001200034"/>
    </source>
</evidence>
<dbReference type="Proteomes" id="UP001200034">
    <property type="component" value="Unassembled WGS sequence"/>
</dbReference>
<gene>
    <name evidence="2" type="ORF">KR093_001084</name>
</gene>
<feature type="transmembrane region" description="Helical" evidence="1">
    <location>
        <begin position="120"/>
        <end position="140"/>
    </location>
</feature>
<evidence type="ECO:0000313" key="2">
    <source>
        <dbReference type="EMBL" id="KAH8376733.1"/>
    </source>
</evidence>
<feature type="transmembrane region" description="Helical" evidence="1">
    <location>
        <begin position="86"/>
        <end position="108"/>
    </location>
</feature>
<reference evidence="2" key="1">
    <citation type="journal article" date="2021" name="Mol. Ecol. Resour.">
        <title>Phylogenomic analyses of the genus Drosophila reveals genomic signals of climate adaptation.</title>
        <authorList>
            <person name="Li F."/>
            <person name="Rane R.V."/>
            <person name="Luria V."/>
            <person name="Xiong Z."/>
            <person name="Chen J."/>
            <person name="Li Z."/>
            <person name="Catullo R.A."/>
            <person name="Griffin P.C."/>
            <person name="Schiffer M."/>
            <person name="Pearce S."/>
            <person name="Lee S.F."/>
            <person name="McElroy K."/>
            <person name="Stocker A."/>
            <person name="Shirriffs J."/>
            <person name="Cockerell F."/>
            <person name="Coppin C."/>
            <person name="Sgro C.M."/>
            <person name="Karger A."/>
            <person name="Cain J.W."/>
            <person name="Weber J.A."/>
            <person name="Santpere G."/>
            <person name="Kirschner M.W."/>
            <person name="Hoffmann A.A."/>
            <person name="Oakeshott J.G."/>
            <person name="Zhang G."/>
        </authorList>
    </citation>
    <scope>NUCLEOTIDE SEQUENCE</scope>
    <source>
        <strain evidence="2">BGI-SZ-2011g</strain>
    </source>
</reference>
<evidence type="ECO:0000256" key="1">
    <source>
        <dbReference type="SAM" id="Phobius"/>
    </source>
</evidence>
<dbReference type="EMBL" id="JAJJHW010001127">
    <property type="protein sequence ID" value="KAH8376733.1"/>
    <property type="molecule type" value="Genomic_DNA"/>
</dbReference>
<keyword evidence="1" id="KW-0472">Membrane</keyword>
<organism evidence="2 3">
    <name type="scientific">Drosophila rubida</name>
    <dbReference type="NCBI Taxonomy" id="30044"/>
    <lineage>
        <taxon>Eukaryota</taxon>
        <taxon>Metazoa</taxon>
        <taxon>Ecdysozoa</taxon>
        <taxon>Arthropoda</taxon>
        <taxon>Hexapoda</taxon>
        <taxon>Insecta</taxon>
        <taxon>Pterygota</taxon>
        <taxon>Neoptera</taxon>
        <taxon>Endopterygota</taxon>
        <taxon>Diptera</taxon>
        <taxon>Brachycera</taxon>
        <taxon>Muscomorpha</taxon>
        <taxon>Ephydroidea</taxon>
        <taxon>Drosophilidae</taxon>
        <taxon>Drosophila</taxon>
    </lineage>
</organism>